<comment type="caution">
    <text evidence="3">The sequence shown here is derived from an EMBL/GenBank/DDBJ whole genome shotgun (WGS) entry which is preliminary data.</text>
</comment>
<name>A0ABR3R1V3_9PLEO</name>
<accession>A0ABR3R1V3</accession>
<feature type="chain" id="PRO_5046663412" evidence="2">
    <location>
        <begin position="21"/>
        <end position="240"/>
    </location>
</feature>
<proteinExistence type="predicted"/>
<organism evidence="3 4">
    <name type="scientific">Nothophoma quercina</name>
    <dbReference type="NCBI Taxonomy" id="749835"/>
    <lineage>
        <taxon>Eukaryota</taxon>
        <taxon>Fungi</taxon>
        <taxon>Dikarya</taxon>
        <taxon>Ascomycota</taxon>
        <taxon>Pezizomycotina</taxon>
        <taxon>Dothideomycetes</taxon>
        <taxon>Pleosporomycetidae</taxon>
        <taxon>Pleosporales</taxon>
        <taxon>Pleosporineae</taxon>
        <taxon>Didymellaceae</taxon>
        <taxon>Nothophoma</taxon>
    </lineage>
</organism>
<dbReference type="EMBL" id="JAKIXB020000022">
    <property type="protein sequence ID" value="KAL1598403.1"/>
    <property type="molecule type" value="Genomic_DNA"/>
</dbReference>
<reference evidence="3 4" key="1">
    <citation type="submission" date="2024-02" db="EMBL/GenBank/DDBJ databases">
        <title>De novo assembly and annotation of 12 fungi associated with fruit tree decline syndrome in Ontario, Canada.</title>
        <authorList>
            <person name="Sulman M."/>
            <person name="Ellouze W."/>
            <person name="Ilyukhin E."/>
        </authorList>
    </citation>
    <scope>NUCLEOTIDE SEQUENCE [LARGE SCALE GENOMIC DNA]</scope>
    <source>
        <strain evidence="3 4">M97-236</strain>
    </source>
</reference>
<keyword evidence="4" id="KW-1185">Reference proteome</keyword>
<feature type="region of interest" description="Disordered" evidence="1">
    <location>
        <begin position="185"/>
        <end position="208"/>
    </location>
</feature>
<feature type="signal peptide" evidence="2">
    <location>
        <begin position="1"/>
        <end position="20"/>
    </location>
</feature>
<feature type="compositionally biased region" description="Polar residues" evidence="1">
    <location>
        <begin position="185"/>
        <end position="196"/>
    </location>
</feature>
<protein>
    <submittedName>
        <fullName evidence="3">Uncharacterized protein</fullName>
    </submittedName>
</protein>
<evidence type="ECO:0000256" key="2">
    <source>
        <dbReference type="SAM" id="SignalP"/>
    </source>
</evidence>
<evidence type="ECO:0000313" key="3">
    <source>
        <dbReference type="EMBL" id="KAL1598403.1"/>
    </source>
</evidence>
<evidence type="ECO:0000256" key="1">
    <source>
        <dbReference type="SAM" id="MobiDB-lite"/>
    </source>
</evidence>
<dbReference type="Proteomes" id="UP001521222">
    <property type="component" value="Unassembled WGS sequence"/>
</dbReference>
<keyword evidence="2" id="KW-0732">Signal</keyword>
<gene>
    <name evidence="3" type="ORF">SLS59_006687</name>
</gene>
<sequence length="240" mass="25578">MRSISVLFAILFAFAATSYAWPSAEYPTLEVRKHGDGNSTKSNNPERALKKSCKKMRKLTALSQIAANQTKLDAWVAEGKLDTAEVDAIKAKAANATAELQTMQSNTTLVGECAVVDAEHKTVQQCKQMKKLTKLAVLAGNDTAMAAFEQKKGLNETGIEKLKAKVAEAATKLQEMQSNTTLTDFCTQRQQQKGNASDSDDTTTDAGAVQQTTGGAAGLTAQTAPYVLVPALAAVFALFL</sequence>
<evidence type="ECO:0000313" key="4">
    <source>
        <dbReference type="Proteomes" id="UP001521222"/>
    </source>
</evidence>